<protein>
    <recommendedName>
        <fullName evidence="1">NAD-dependent epimerase/dehydratase domain-containing protein</fullName>
    </recommendedName>
</protein>
<dbReference type="RefSeq" id="WP_185829863.1">
    <property type="nucleotide sequence ID" value="NZ_AP025145.1"/>
</dbReference>
<accession>A0AAV5NVB4</accession>
<reference evidence="3" key="1">
    <citation type="journal article" date="2019" name="Int. J. Syst. Evol. Microbiol.">
        <title>The Global Catalogue of Microorganisms (GCM) 10K type strain sequencing project: providing services to taxonomists for standard genome sequencing and annotation.</title>
        <authorList>
            <consortium name="The Broad Institute Genomics Platform"/>
            <consortium name="The Broad Institute Genome Sequencing Center for Infectious Disease"/>
            <person name="Wu L."/>
            <person name="Ma J."/>
        </authorList>
    </citation>
    <scope>NUCLEOTIDE SEQUENCE [LARGE SCALE GENOMIC DNA]</scope>
    <source>
        <strain evidence="3">NBRC 15640</strain>
    </source>
</reference>
<keyword evidence="3" id="KW-1185">Reference proteome</keyword>
<dbReference type="InterPro" id="IPR001509">
    <property type="entry name" value="Epimerase_deHydtase"/>
</dbReference>
<dbReference type="Gene3D" id="3.40.50.720">
    <property type="entry name" value="NAD(P)-binding Rossmann-like Domain"/>
    <property type="match status" value="1"/>
</dbReference>
<dbReference type="Proteomes" id="UP001156690">
    <property type="component" value="Unassembled WGS sequence"/>
</dbReference>
<gene>
    <name evidence="2" type="ORF">GCM10007932_33420</name>
</gene>
<evidence type="ECO:0000313" key="3">
    <source>
        <dbReference type="Proteomes" id="UP001156690"/>
    </source>
</evidence>
<name>A0AAV5NVB4_9VIBR</name>
<dbReference type="EMBL" id="BSNX01000041">
    <property type="protein sequence ID" value="GLQ73982.1"/>
    <property type="molecule type" value="Genomic_DNA"/>
</dbReference>
<proteinExistence type="predicted"/>
<organism evidence="2 3">
    <name type="scientific">Vibrio penaeicida</name>
    <dbReference type="NCBI Taxonomy" id="104609"/>
    <lineage>
        <taxon>Bacteria</taxon>
        <taxon>Pseudomonadati</taxon>
        <taxon>Pseudomonadota</taxon>
        <taxon>Gammaproteobacteria</taxon>
        <taxon>Vibrionales</taxon>
        <taxon>Vibrionaceae</taxon>
        <taxon>Vibrio</taxon>
    </lineage>
</organism>
<dbReference type="Pfam" id="PF01370">
    <property type="entry name" value="Epimerase"/>
    <property type="match status" value="1"/>
</dbReference>
<evidence type="ECO:0000313" key="2">
    <source>
        <dbReference type="EMBL" id="GLQ73982.1"/>
    </source>
</evidence>
<sequence length="325" mass="37030">MATSNISKNLAQVKRKSDEKSALILGITGGFGRYVALALKEKGWKVTGVTRSLSKLDPELKQFDILEGDATNERYLSEIAKNHQVLVYGLNPEYHLWKTYAQAWLKTTLNVAKSNDMEVIFPANVYNYNPTQYSEVSEQSPNDPISQKGKIRVDMENQIRVFCQSGGSALIIRAGDFIGQYAPSAWFNFLVNMKPNKTVLQLPSDKKIKHTWAYLPDLSVVVSDLLEHRLSGEETYHYAGLNVSFEDIENSLLRIRGLPVSTKSFPWWSLAIIGLFSPKMKAVREMRYLWQHPLKLTDEKLQLMLNKDVKCSSLDEVIEEMTKNY</sequence>
<feature type="domain" description="NAD-dependent epimerase/dehydratase" evidence="1">
    <location>
        <begin position="22"/>
        <end position="232"/>
    </location>
</feature>
<dbReference type="InterPro" id="IPR036291">
    <property type="entry name" value="NAD(P)-bd_dom_sf"/>
</dbReference>
<dbReference type="AlphaFoldDB" id="A0AAV5NVB4"/>
<evidence type="ECO:0000259" key="1">
    <source>
        <dbReference type="Pfam" id="PF01370"/>
    </source>
</evidence>
<dbReference type="SUPFAM" id="SSF51735">
    <property type="entry name" value="NAD(P)-binding Rossmann-fold domains"/>
    <property type="match status" value="1"/>
</dbReference>
<comment type="caution">
    <text evidence="2">The sequence shown here is derived from an EMBL/GenBank/DDBJ whole genome shotgun (WGS) entry which is preliminary data.</text>
</comment>